<evidence type="ECO:0000313" key="1">
    <source>
        <dbReference type="EMBL" id="EEQ28733.1"/>
    </source>
</evidence>
<organism evidence="1 2">
    <name type="scientific">Arthroderma otae (strain ATCC MYA-4605 / CBS 113480)</name>
    <name type="common">Microsporum canis</name>
    <dbReference type="NCBI Taxonomy" id="554155"/>
    <lineage>
        <taxon>Eukaryota</taxon>
        <taxon>Fungi</taxon>
        <taxon>Dikarya</taxon>
        <taxon>Ascomycota</taxon>
        <taxon>Pezizomycotina</taxon>
        <taxon>Eurotiomycetes</taxon>
        <taxon>Eurotiomycetidae</taxon>
        <taxon>Onygenales</taxon>
        <taxon>Arthrodermataceae</taxon>
        <taxon>Microsporum</taxon>
    </lineage>
</organism>
<dbReference type="HOGENOM" id="CLU_1916577_0_0_1"/>
<dbReference type="VEuPathDB" id="FungiDB:MCYG_01552"/>
<dbReference type="EMBL" id="DS995702">
    <property type="protein sequence ID" value="EEQ28733.1"/>
    <property type="molecule type" value="Genomic_DNA"/>
</dbReference>
<dbReference type="RefSeq" id="XP_002848618.1">
    <property type="nucleotide sequence ID" value="XM_002848572.1"/>
</dbReference>
<accession>C5FHJ3</accession>
<dbReference type="AlphaFoldDB" id="C5FHJ3"/>
<protein>
    <submittedName>
        <fullName evidence="1">Uncharacterized protein</fullName>
    </submittedName>
</protein>
<dbReference type="Proteomes" id="UP000002035">
    <property type="component" value="Unassembled WGS sequence"/>
</dbReference>
<keyword evidence="2" id="KW-1185">Reference proteome</keyword>
<evidence type="ECO:0000313" key="2">
    <source>
        <dbReference type="Proteomes" id="UP000002035"/>
    </source>
</evidence>
<sequence length="132" mass="15046">MYVLNARTRVLCSTAPYESEMAPATHILECCNADARKSSERIAPRTYSYRATTCVPLDKPRPSKRYIRLTMTYLRTGIGWKVEAPREQGLVKKKKKKQLERSATAVSRTLIYFSITYSPPCPASEPCHKEET</sequence>
<name>C5FHJ3_ARTOC</name>
<gene>
    <name evidence="1" type="ORF">MCYG_01552</name>
</gene>
<proteinExistence type="predicted"/>
<dbReference type="GeneID" id="9230756"/>
<reference evidence="2" key="1">
    <citation type="journal article" date="2012" name="MBio">
        <title>Comparative genome analysis of Trichophyton rubrum and related dermatophytes reveals candidate genes involved in infection.</title>
        <authorList>
            <person name="Martinez D.A."/>
            <person name="Oliver B.G."/>
            <person name="Graeser Y."/>
            <person name="Goldberg J.M."/>
            <person name="Li W."/>
            <person name="Martinez-Rossi N.M."/>
            <person name="Monod M."/>
            <person name="Shelest E."/>
            <person name="Barton R.C."/>
            <person name="Birch E."/>
            <person name="Brakhage A.A."/>
            <person name="Chen Z."/>
            <person name="Gurr S.J."/>
            <person name="Heiman D."/>
            <person name="Heitman J."/>
            <person name="Kosti I."/>
            <person name="Rossi A."/>
            <person name="Saif S."/>
            <person name="Samalova M."/>
            <person name="Saunders C.W."/>
            <person name="Shea T."/>
            <person name="Summerbell R.C."/>
            <person name="Xu J."/>
            <person name="Young S."/>
            <person name="Zeng Q."/>
            <person name="Birren B.W."/>
            <person name="Cuomo C.A."/>
            <person name="White T.C."/>
        </authorList>
    </citation>
    <scope>NUCLEOTIDE SEQUENCE [LARGE SCALE GENOMIC DNA]</scope>
    <source>
        <strain evidence="2">ATCC MYA-4605 / CBS 113480</strain>
    </source>
</reference>